<dbReference type="AlphaFoldDB" id="A0A0W0FBN0"/>
<sequence>MRLPENEEDYLDNDDGEPVKFKMGEDETDPPYPFEDFREEINTRGGYYLERAVCVEDFTQDLEAAAEESRMNKLDLGWPIYESFTQIKIFPPALTAEWQEKNPYVESHRTMLGKKLDEALPDIISYLTDEDWIRQKDPDKDHEKFIKKQAQRFFADKEGRLYRRNEELEG</sequence>
<evidence type="ECO:0000313" key="3">
    <source>
        <dbReference type="Proteomes" id="UP000054988"/>
    </source>
</evidence>
<comment type="caution">
    <text evidence="2">The sequence shown here is derived from an EMBL/GenBank/DDBJ whole genome shotgun (WGS) entry which is preliminary data.</text>
</comment>
<protein>
    <submittedName>
        <fullName evidence="2">Uncharacterized protein</fullName>
    </submittedName>
</protein>
<proteinExistence type="predicted"/>
<feature type="compositionally biased region" description="Acidic residues" evidence="1">
    <location>
        <begin position="1"/>
        <end position="16"/>
    </location>
</feature>
<dbReference type="EMBL" id="LATX01002148">
    <property type="protein sequence ID" value="KTB33715.1"/>
    <property type="molecule type" value="Genomic_DNA"/>
</dbReference>
<evidence type="ECO:0000313" key="2">
    <source>
        <dbReference type="EMBL" id="KTB33715.1"/>
    </source>
</evidence>
<organism evidence="2 3">
    <name type="scientific">Moniliophthora roreri</name>
    <name type="common">Frosty pod rot fungus</name>
    <name type="synonym">Monilia roreri</name>
    <dbReference type="NCBI Taxonomy" id="221103"/>
    <lineage>
        <taxon>Eukaryota</taxon>
        <taxon>Fungi</taxon>
        <taxon>Dikarya</taxon>
        <taxon>Basidiomycota</taxon>
        <taxon>Agaricomycotina</taxon>
        <taxon>Agaricomycetes</taxon>
        <taxon>Agaricomycetidae</taxon>
        <taxon>Agaricales</taxon>
        <taxon>Marasmiineae</taxon>
        <taxon>Marasmiaceae</taxon>
        <taxon>Moniliophthora</taxon>
    </lineage>
</organism>
<name>A0A0W0FBN0_MONRR</name>
<reference evidence="2 3" key="1">
    <citation type="submission" date="2015-12" db="EMBL/GenBank/DDBJ databases">
        <title>Draft genome sequence of Moniliophthora roreri, the causal agent of frosty pod rot of cacao.</title>
        <authorList>
            <person name="Aime M.C."/>
            <person name="Diaz-Valderrama J.R."/>
            <person name="Kijpornyongpan T."/>
            <person name="Phillips-Mora W."/>
        </authorList>
    </citation>
    <scope>NUCLEOTIDE SEQUENCE [LARGE SCALE GENOMIC DNA]</scope>
    <source>
        <strain evidence="2 3">MCA 2952</strain>
    </source>
</reference>
<accession>A0A0W0FBN0</accession>
<gene>
    <name evidence="2" type="ORF">WG66_13710</name>
</gene>
<feature type="region of interest" description="Disordered" evidence="1">
    <location>
        <begin position="1"/>
        <end position="34"/>
    </location>
</feature>
<evidence type="ECO:0000256" key="1">
    <source>
        <dbReference type="SAM" id="MobiDB-lite"/>
    </source>
</evidence>
<dbReference type="Proteomes" id="UP000054988">
    <property type="component" value="Unassembled WGS sequence"/>
</dbReference>